<protein>
    <submittedName>
        <fullName evidence="1">Uncharacterized protein</fullName>
    </submittedName>
</protein>
<dbReference type="EMBL" id="REGN01002362">
    <property type="protein sequence ID" value="RNA28599.1"/>
    <property type="molecule type" value="Genomic_DNA"/>
</dbReference>
<dbReference type="AlphaFoldDB" id="A0A3M7RYT3"/>
<keyword evidence="2" id="KW-1185">Reference proteome</keyword>
<comment type="caution">
    <text evidence="1">The sequence shown here is derived from an EMBL/GenBank/DDBJ whole genome shotgun (WGS) entry which is preliminary data.</text>
</comment>
<name>A0A3M7RYT3_BRAPC</name>
<gene>
    <name evidence="1" type="ORF">BpHYR1_027499</name>
</gene>
<organism evidence="1 2">
    <name type="scientific">Brachionus plicatilis</name>
    <name type="common">Marine rotifer</name>
    <name type="synonym">Brachionus muelleri</name>
    <dbReference type="NCBI Taxonomy" id="10195"/>
    <lineage>
        <taxon>Eukaryota</taxon>
        <taxon>Metazoa</taxon>
        <taxon>Spiralia</taxon>
        <taxon>Gnathifera</taxon>
        <taxon>Rotifera</taxon>
        <taxon>Eurotatoria</taxon>
        <taxon>Monogononta</taxon>
        <taxon>Pseudotrocha</taxon>
        <taxon>Ploima</taxon>
        <taxon>Brachionidae</taxon>
        <taxon>Brachionus</taxon>
    </lineage>
</organism>
<proteinExistence type="predicted"/>
<sequence>MDSNEFLQIDPLNQLKIQFQDHVFIFFTEDFFKVVKLLARPKIFIFRFFEKSFESNKAGTRSVKCIIRKKSLYHPGLCKNSASLQIIKLDKKVIKLIIPKTLVPNIHFVTLYAKLVLGGGQLWTVFKKADLSRAGHKTDRP</sequence>
<accession>A0A3M7RYT3</accession>
<evidence type="ECO:0000313" key="2">
    <source>
        <dbReference type="Proteomes" id="UP000276133"/>
    </source>
</evidence>
<reference evidence="1 2" key="1">
    <citation type="journal article" date="2018" name="Sci. Rep.">
        <title>Genomic signatures of local adaptation to the degree of environmental predictability in rotifers.</title>
        <authorList>
            <person name="Franch-Gras L."/>
            <person name="Hahn C."/>
            <person name="Garcia-Roger E.M."/>
            <person name="Carmona M.J."/>
            <person name="Serra M."/>
            <person name="Gomez A."/>
        </authorList>
    </citation>
    <scope>NUCLEOTIDE SEQUENCE [LARGE SCALE GENOMIC DNA]</scope>
    <source>
        <strain evidence="1">HYR1</strain>
    </source>
</reference>
<dbReference type="Proteomes" id="UP000276133">
    <property type="component" value="Unassembled WGS sequence"/>
</dbReference>
<evidence type="ECO:0000313" key="1">
    <source>
        <dbReference type="EMBL" id="RNA28599.1"/>
    </source>
</evidence>